<keyword evidence="2" id="KW-0378">Hydrolase</keyword>
<protein>
    <submittedName>
        <fullName evidence="2">Helicase</fullName>
    </submittedName>
</protein>
<accession>A0AAV5PC79</accession>
<dbReference type="InterPro" id="IPR018310">
    <property type="entry name" value="Put_endonuclease_Z1-dom"/>
</dbReference>
<comment type="caution">
    <text evidence="2">The sequence shown here is derived from an EMBL/GenBank/DDBJ whole genome shotgun (WGS) entry which is preliminary data.</text>
</comment>
<dbReference type="Pfam" id="PF10593">
    <property type="entry name" value="Z1"/>
    <property type="match status" value="1"/>
</dbReference>
<proteinExistence type="predicted"/>
<sequence length="616" mass="69922">MGYLDNYIDKIRNEGKTGFADSIEKTAKQIGEKRLSQFDYASHQMGLLFGNIQSGKTGHVFGVMCEAVDLGFPFFMFLTTDSTTLQEQTYDRAKNDLTDFVVCNENEEQKFRNHGDKPVVVVVKKNYRVLKAWANRFRNTNMLLGNPLFIIDDEADAASLNTKVNQDKVSSINKYLQDIIDTAQSSIYLQMTGTPQSLLLQSSISGWHPLFVDYFEPGNAYLGGNFFFPKDKTPDFVRFIDGEPASNLARDVVIRHLVVTAQLFLTGHEVSNCLIHTSRLQSEHNRTAREISNVLDELSESSDDPKLKAEMKKEYDTLAPVKDPKQSFEDIYQLVQKILSKKEFNIVKLNGSSADTSEDYANGCNFIVGGTNLGRGVTFSQLHTFYYARTSKHPQADTMWQHNRMFGYDRDKGLISLFITHELYNLFSEINETNNAIVEQARKGEKITISYPDGLNPTRENVLDKSLLNILPGNSNHFPSNPHNNTFDEISKMVEKFDGTEAPQEVTLNLIIKILDKFEDDNFNFAGYKSMIQSEMHKASLATGMLMVRRNRNITYGMRSLLSPNDWAATNAFTDKFVLTLYQVNGDNPELNWPEGKKLWVPNIKLPGTSNIYMID</sequence>
<gene>
    <name evidence="2" type="ORF">ME0900_11170</name>
</gene>
<reference evidence="2" key="1">
    <citation type="submission" date="2023-04" db="EMBL/GenBank/DDBJ databases">
        <title>Draft genome sequences of Lactobacillus delbrueckii subsp. bulgaricus ME-900 and ME-901 with improved acid tolerance.</title>
        <authorList>
            <person name="Ishida T."/>
            <person name="Yamamoto E."/>
            <person name="Koizumi A."/>
            <person name="Fujiwara S."/>
            <person name="Makino S."/>
            <person name="Kano H."/>
            <person name="Kimura K."/>
        </authorList>
    </citation>
    <scope>NUCLEOTIDE SEQUENCE</scope>
    <source>
        <strain evidence="2">ME-900</strain>
    </source>
</reference>
<evidence type="ECO:0000259" key="1">
    <source>
        <dbReference type="Pfam" id="PF10593"/>
    </source>
</evidence>
<keyword evidence="2" id="KW-0067">ATP-binding</keyword>
<dbReference type="Proteomes" id="UP001165243">
    <property type="component" value="Unassembled WGS sequence"/>
</dbReference>
<organism evidence="2 3">
    <name type="scientific">Lactobacillus delbrueckii subsp. bulgaricus</name>
    <dbReference type="NCBI Taxonomy" id="1585"/>
    <lineage>
        <taxon>Bacteria</taxon>
        <taxon>Bacillati</taxon>
        <taxon>Bacillota</taxon>
        <taxon>Bacilli</taxon>
        <taxon>Lactobacillales</taxon>
        <taxon>Lactobacillaceae</taxon>
        <taxon>Lactobacillus</taxon>
    </lineage>
</organism>
<evidence type="ECO:0000313" key="2">
    <source>
        <dbReference type="EMBL" id="GMB86744.1"/>
    </source>
</evidence>
<dbReference type="AlphaFoldDB" id="A0AAV5PC79"/>
<name>A0AAV5PC79_LACDE</name>
<keyword evidence="2" id="KW-0547">Nucleotide-binding</keyword>
<dbReference type="InterPro" id="IPR027417">
    <property type="entry name" value="P-loop_NTPase"/>
</dbReference>
<keyword evidence="2" id="KW-0347">Helicase</keyword>
<dbReference type="RefSeq" id="WP_014565393.1">
    <property type="nucleotide sequence ID" value="NZ_BSWJ01000012.1"/>
</dbReference>
<dbReference type="SUPFAM" id="SSF52540">
    <property type="entry name" value="P-loop containing nucleoside triphosphate hydrolases"/>
    <property type="match status" value="1"/>
</dbReference>
<evidence type="ECO:0000313" key="3">
    <source>
        <dbReference type="Proteomes" id="UP001165243"/>
    </source>
</evidence>
<dbReference type="EMBL" id="BSWK01000014">
    <property type="protein sequence ID" value="GMB86744.1"/>
    <property type="molecule type" value="Genomic_DNA"/>
</dbReference>
<feature type="domain" description="Putative endonuclease Z1" evidence="1">
    <location>
        <begin position="268"/>
        <end position="444"/>
    </location>
</feature>
<dbReference type="GO" id="GO:0004386">
    <property type="term" value="F:helicase activity"/>
    <property type="evidence" value="ECO:0007669"/>
    <property type="project" value="UniProtKB-KW"/>
</dbReference>